<accession>X1KA91</accession>
<dbReference type="AlphaFoldDB" id="X1KA91"/>
<sequence>LTDYMILSEDGKIIKPRKDDHGVDFYCTTSSAGGGLQMMVAGVIKTMTTESANRAALGAGAIVMDAIAVDDERPYYVKIERIRNLRPDMILLAGGTDGGTTKLVMEIAEIIAASDPKARLGVDYMLPLVFAGNITVRPEIKKLMGDKFALSIVDNIRPVLEEEHTEPARMAVHELFMEHVMSHAPGYPELMEWADLDILPTPAGEGMAIQLIAKIEGKNVLGVGLGGATTN</sequence>
<dbReference type="Pfam" id="PF13941">
    <property type="entry name" value="MutL"/>
    <property type="match status" value="1"/>
</dbReference>
<comment type="caution">
    <text evidence="1">The sequence shown here is derived from an EMBL/GenBank/DDBJ whole genome shotgun (WGS) entry which is preliminary data.</text>
</comment>
<dbReference type="EMBL" id="BARU01040564">
    <property type="protein sequence ID" value="GAH78973.1"/>
    <property type="molecule type" value="Genomic_DNA"/>
</dbReference>
<feature type="non-terminal residue" evidence="1">
    <location>
        <position position="1"/>
    </location>
</feature>
<protein>
    <submittedName>
        <fullName evidence="1">Uncharacterized protein</fullName>
    </submittedName>
</protein>
<gene>
    <name evidence="1" type="ORF">S03H2_62693</name>
</gene>
<feature type="non-terminal residue" evidence="1">
    <location>
        <position position="231"/>
    </location>
</feature>
<evidence type="ECO:0000313" key="1">
    <source>
        <dbReference type="EMBL" id="GAH78973.1"/>
    </source>
</evidence>
<reference evidence="1" key="1">
    <citation type="journal article" date="2014" name="Front. Microbiol.">
        <title>High frequency of phylogenetically diverse reductive dehalogenase-homologous genes in deep subseafloor sedimentary metagenomes.</title>
        <authorList>
            <person name="Kawai M."/>
            <person name="Futagami T."/>
            <person name="Toyoda A."/>
            <person name="Takaki Y."/>
            <person name="Nishi S."/>
            <person name="Hori S."/>
            <person name="Arai W."/>
            <person name="Tsubouchi T."/>
            <person name="Morono Y."/>
            <person name="Uchiyama I."/>
            <person name="Ito T."/>
            <person name="Fujiyama A."/>
            <person name="Inagaki F."/>
            <person name="Takami H."/>
        </authorList>
    </citation>
    <scope>NUCLEOTIDE SEQUENCE</scope>
    <source>
        <strain evidence="1">Expedition CK06-06</strain>
    </source>
</reference>
<name>X1KA91_9ZZZZ</name>
<organism evidence="1">
    <name type="scientific">marine sediment metagenome</name>
    <dbReference type="NCBI Taxonomy" id="412755"/>
    <lineage>
        <taxon>unclassified sequences</taxon>
        <taxon>metagenomes</taxon>
        <taxon>ecological metagenomes</taxon>
    </lineage>
</organism>
<dbReference type="InterPro" id="IPR006230">
    <property type="entry name" value="MutL"/>
</dbReference>
<proteinExistence type="predicted"/>